<dbReference type="Pfam" id="PF01627">
    <property type="entry name" value="Hpt"/>
    <property type="match status" value="1"/>
</dbReference>
<protein>
    <recommendedName>
        <fullName evidence="1">HPt domain-containing protein</fullName>
    </recommendedName>
</protein>
<feature type="domain" description="HPt" evidence="1">
    <location>
        <begin position="4"/>
        <end position="59"/>
    </location>
</feature>
<gene>
    <name evidence="2" type="ORF">S12H4_48668</name>
</gene>
<dbReference type="SUPFAM" id="SSF47226">
    <property type="entry name" value="Histidine-containing phosphotransfer domain, HPT domain"/>
    <property type="match status" value="1"/>
</dbReference>
<dbReference type="InterPro" id="IPR008207">
    <property type="entry name" value="Sig_transdc_His_kin_Hpt_dom"/>
</dbReference>
<evidence type="ECO:0000313" key="2">
    <source>
        <dbReference type="EMBL" id="GAJ05970.1"/>
    </source>
</evidence>
<reference evidence="2" key="1">
    <citation type="journal article" date="2014" name="Front. Microbiol.">
        <title>High frequency of phylogenetically diverse reductive dehalogenase-homologous genes in deep subseafloor sedimentary metagenomes.</title>
        <authorList>
            <person name="Kawai M."/>
            <person name="Futagami T."/>
            <person name="Toyoda A."/>
            <person name="Takaki Y."/>
            <person name="Nishi S."/>
            <person name="Hori S."/>
            <person name="Arai W."/>
            <person name="Tsubouchi T."/>
            <person name="Morono Y."/>
            <person name="Uchiyama I."/>
            <person name="Ito T."/>
            <person name="Fujiyama A."/>
            <person name="Inagaki F."/>
            <person name="Takami H."/>
        </authorList>
    </citation>
    <scope>NUCLEOTIDE SEQUENCE</scope>
    <source>
        <strain evidence="2">Expedition CK06-06</strain>
    </source>
</reference>
<name>X1VG32_9ZZZZ</name>
<feature type="non-terminal residue" evidence="2">
    <location>
        <position position="59"/>
    </location>
</feature>
<dbReference type="AlphaFoldDB" id="X1VG32"/>
<sequence>MRGNKSLYRKLLLDFGTKYAGVAAEIRETLDAKDLKQAHSLIHNLKGLAGNLAATDLQA</sequence>
<accession>X1VG32</accession>
<dbReference type="GO" id="GO:0000160">
    <property type="term" value="P:phosphorelay signal transduction system"/>
    <property type="evidence" value="ECO:0007669"/>
    <property type="project" value="InterPro"/>
</dbReference>
<dbReference type="Gene3D" id="1.20.120.160">
    <property type="entry name" value="HPT domain"/>
    <property type="match status" value="1"/>
</dbReference>
<dbReference type="InterPro" id="IPR036641">
    <property type="entry name" value="HPT_dom_sf"/>
</dbReference>
<organism evidence="2">
    <name type="scientific">marine sediment metagenome</name>
    <dbReference type="NCBI Taxonomy" id="412755"/>
    <lineage>
        <taxon>unclassified sequences</taxon>
        <taxon>metagenomes</taxon>
        <taxon>ecological metagenomes</taxon>
    </lineage>
</organism>
<dbReference type="PROSITE" id="PS50894">
    <property type="entry name" value="HPT"/>
    <property type="match status" value="1"/>
</dbReference>
<dbReference type="EMBL" id="BARW01030442">
    <property type="protein sequence ID" value="GAJ05970.1"/>
    <property type="molecule type" value="Genomic_DNA"/>
</dbReference>
<comment type="caution">
    <text evidence="2">The sequence shown here is derived from an EMBL/GenBank/DDBJ whole genome shotgun (WGS) entry which is preliminary data.</text>
</comment>
<proteinExistence type="predicted"/>
<evidence type="ECO:0000259" key="1">
    <source>
        <dbReference type="PROSITE" id="PS50894"/>
    </source>
</evidence>